<name>A0A5J5B509_9ASTE</name>
<feature type="chain" id="PRO_5023901176" evidence="1">
    <location>
        <begin position="18"/>
        <end position="236"/>
    </location>
</feature>
<dbReference type="GO" id="GO:0001650">
    <property type="term" value="C:fibrillar center"/>
    <property type="evidence" value="ECO:0007669"/>
    <property type="project" value="TreeGrafter"/>
</dbReference>
<dbReference type="PANTHER" id="PTHR15319">
    <property type="entry name" value="TATA BOX-BINDING PROTEIN ASSOCIATED FACTOR RNA POLYMERASE I SUBUNIT C"/>
    <property type="match status" value="1"/>
</dbReference>
<feature type="signal peptide" evidence="1">
    <location>
        <begin position="1"/>
        <end position="17"/>
    </location>
</feature>
<dbReference type="GO" id="GO:0001164">
    <property type="term" value="F:RNA polymerase I core promoter sequence-specific DNA binding"/>
    <property type="evidence" value="ECO:0007669"/>
    <property type="project" value="TreeGrafter"/>
</dbReference>
<sequence length="236" mass="26400">MVLLLEVLLLLKFQNSANPLMRGNSLQSPHCQVASHCGSCLVGEEFSKDALPKWIDWRQKKEIVLGFGILDKDLSAQLTEPDCFGGFTPSRLMSSGKLESQRYCASREFEKMSEEAHRVSSPFGILSSICSSYSELLEVLVNKKNVSLEFLDIPHQPQLPPFFFQNPSCHSSKWSQNVQPGDAPVGPIFPLPALLILRMLCVEEDASVLSADTQLTLKCNEVMQAANELVRVRFWL</sequence>
<dbReference type="OrthoDB" id="2382881at2759"/>
<protein>
    <submittedName>
        <fullName evidence="2">Uncharacterized protein</fullName>
    </submittedName>
</protein>
<dbReference type="AlphaFoldDB" id="A0A5J5B509"/>
<evidence type="ECO:0000313" key="3">
    <source>
        <dbReference type="Proteomes" id="UP000325577"/>
    </source>
</evidence>
<dbReference type="EMBL" id="CM018038">
    <property type="protein sequence ID" value="KAA8537700.1"/>
    <property type="molecule type" value="Genomic_DNA"/>
</dbReference>
<dbReference type="InterPro" id="IPR038801">
    <property type="entry name" value="TAF1C"/>
</dbReference>
<keyword evidence="1" id="KW-0732">Signal</keyword>
<gene>
    <name evidence="2" type="ORF">F0562_027310</name>
</gene>
<proteinExistence type="predicted"/>
<evidence type="ECO:0000256" key="1">
    <source>
        <dbReference type="SAM" id="SignalP"/>
    </source>
</evidence>
<accession>A0A5J5B509</accession>
<reference evidence="2 3" key="1">
    <citation type="submission" date="2019-09" db="EMBL/GenBank/DDBJ databases">
        <title>A chromosome-level genome assembly of the Chinese tupelo Nyssa sinensis.</title>
        <authorList>
            <person name="Yang X."/>
            <person name="Kang M."/>
            <person name="Yang Y."/>
            <person name="Xiong H."/>
            <person name="Wang M."/>
            <person name="Zhang Z."/>
            <person name="Wang Z."/>
            <person name="Wu H."/>
            <person name="Ma T."/>
            <person name="Liu J."/>
            <person name="Xi Z."/>
        </authorList>
    </citation>
    <scope>NUCLEOTIDE SEQUENCE [LARGE SCALE GENOMIC DNA]</scope>
    <source>
        <strain evidence="2">J267</strain>
        <tissue evidence="2">Leaf</tissue>
    </source>
</reference>
<organism evidence="2 3">
    <name type="scientific">Nyssa sinensis</name>
    <dbReference type="NCBI Taxonomy" id="561372"/>
    <lineage>
        <taxon>Eukaryota</taxon>
        <taxon>Viridiplantae</taxon>
        <taxon>Streptophyta</taxon>
        <taxon>Embryophyta</taxon>
        <taxon>Tracheophyta</taxon>
        <taxon>Spermatophyta</taxon>
        <taxon>Magnoliopsida</taxon>
        <taxon>eudicotyledons</taxon>
        <taxon>Gunneridae</taxon>
        <taxon>Pentapetalae</taxon>
        <taxon>asterids</taxon>
        <taxon>Cornales</taxon>
        <taxon>Nyssaceae</taxon>
        <taxon>Nyssa</taxon>
    </lineage>
</organism>
<keyword evidence="3" id="KW-1185">Reference proteome</keyword>
<evidence type="ECO:0000313" key="2">
    <source>
        <dbReference type="EMBL" id="KAA8537700.1"/>
    </source>
</evidence>
<dbReference type="Proteomes" id="UP000325577">
    <property type="component" value="Linkage Group LG15"/>
</dbReference>
<dbReference type="PANTHER" id="PTHR15319:SF1">
    <property type="entry name" value="TATA BOX-BINDING PROTEIN-ASSOCIATED FACTOR RNA POLYMERASE I SUBUNIT C"/>
    <property type="match status" value="1"/>
</dbReference>